<dbReference type="EMBL" id="LR796810">
    <property type="protein sequence ID" value="CAB4167375.1"/>
    <property type="molecule type" value="Genomic_DNA"/>
</dbReference>
<protein>
    <submittedName>
        <fullName evidence="1">Uncharacterized protein</fullName>
    </submittedName>
</protein>
<evidence type="ECO:0000313" key="1">
    <source>
        <dbReference type="EMBL" id="CAB4167375.1"/>
    </source>
</evidence>
<accession>A0A6J5PE81</accession>
<sequence>MAEHSNSGNMIYYPQNYVDALKSKLRDADDLIERCRNAAGRIEIGLYDDMQSHLHFSPPPPPSVDELITKASIDSMRKEISEFRSIKEGPHDY</sequence>
<gene>
    <name evidence="1" type="ORF">UFOVP861_18</name>
</gene>
<name>A0A6J5PE81_9CAUD</name>
<proteinExistence type="predicted"/>
<organism evidence="1">
    <name type="scientific">uncultured Caudovirales phage</name>
    <dbReference type="NCBI Taxonomy" id="2100421"/>
    <lineage>
        <taxon>Viruses</taxon>
        <taxon>Duplodnaviria</taxon>
        <taxon>Heunggongvirae</taxon>
        <taxon>Uroviricota</taxon>
        <taxon>Caudoviricetes</taxon>
        <taxon>Peduoviridae</taxon>
        <taxon>Maltschvirus</taxon>
        <taxon>Maltschvirus maltsch</taxon>
    </lineage>
</organism>
<reference evidence="1" key="1">
    <citation type="submission" date="2020-04" db="EMBL/GenBank/DDBJ databases">
        <authorList>
            <person name="Chiriac C."/>
            <person name="Salcher M."/>
            <person name="Ghai R."/>
            <person name="Kavagutti S V."/>
        </authorList>
    </citation>
    <scope>NUCLEOTIDE SEQUENCE</scope>
</reference>